<sequence length="415" mass="46317">MASQFTTCIICWQEATQICGQCKLIKYCGTSCQKKDWHDHKLICKQRSELPPRPSERHFLSLYFPIDQVKPRLMWVLGQPAGSKKAHLDETAVGKLVGDDFDCCAMGCGPGKPGEKVETGKVSTIGEPPLTQPVTLHYTTEPYHQKNACLGGWVGGMWLRRIAPGPLLVSGHTSGNIGPDSKFGHRDFEMQDLNVLKTMLTGDFPPHFMRMMMSQETSPTAKGRKSWFRMPDHKLICKQRSEMPSRPSDDHYLALFFPNDAPKPRLIWVRSQPTVSKLHLHQADVSNLVGEDFDCVEAGTGPGPIGTEVKAGPSPAGKPPLMPPLGIHYTTEPHYQKNKCRAKWVGEQWLRQIAPRPLLVAGANGPDAGDGHRDFEMRDLRTLKSVLTMDVADEYVDFAINRAGTARMKKAWLRI</sequence>
<dbReference type="PROSITE" id="PS01360">
    <property type="entry name" value="ZF_MYND_1"/>
    <property type="match status" value="1"/>
</dbReference>
<feature type="domain" description="MYND-type" evidence="5">
    <location>
        <begin position="8"/>
        <end position="44"/>
    </location>
</feature>
<organism evidence="6 7">
    <name type="scientific">Cryoendolithus antarcticus</name>
    <dbReference type="NCBI Taxonomy" id="1507870"/>
    <lineage>
        <taxon>Eukaryota</taxon>
        <taxon>Fungi</taxon>
        <taxon>Dikarya</taxon>
        <taxon>Ascomycota</taxon>
        <taxon>Pezizomycotina</taxon>
        <taxon>Dothideomycetes</taxon>
        <taxon>Dothideomycetidae</taxon>
        <taxon>Cladosporiales</taxon>
        <taxon>Cladosporiaceae</taxon>
        <taxon>Cryoendolithus</taxon>
    </lineage>
</organism>
<evidence type="ECO:0000313" key="6">
    <source>
        <dbReference type="EMBL" id="OQO06933.1"/>
    </source>
</evidence>
<proteinExistence type="predicted"/>
<dbReference type="InParanoid" id="A0A1V8T6A0"/>
<keyword evidence="7" id="KW-1185">Reference proteome</keyword>
<dbReference type="Proteomes" id="UP000192596">
    <property type="component" value="Unassembled WGS sequence"/>
</dbReference>
<accession>A0A1V8T6A0</accession>
<evidence type="ECO:0000256" key="3">
    <source>
        <dbReference type="ARBA" id="ARBA00022833"/>
    </source>
</evidence>
<dbReference type="OrthoDB" id="3664327at2759"/>
<reference evidence="7" key="1">
    <citation type="submission" date="2017-03" db="EMBL/GenBank/DDBJ databases">
        <title>Genomes of endolithic fungi from Antarctica.</title>
        <authorList>
            <person name="Coleine C."/>
            <person name="Masonjones S."/>
            <person name="Stajich J.E."/>
        </authorList>
    </citation>
    <scope>NUCLEOTIDE SEQUENCE [LARGE SCALE GENOMIC DNA]</scope>
    <source>
        <strain evidence="7">CCFEE 5527</strain>
    </source>
</reference>
<dbReference type="Pfam" id="PF01753">
    <property type="entry name" value="zf-MYND"/>
    <property type="match status" value="1"/>
</dbReference>
<comment type="caution">
    <text evidence="6">The sequence shown here is derived from an EMBL/GenBank/DDBJ whole genome shotgun (WGS) entry which is preliminary data.</text>
</comment>
<dbReference type="AlphaFoldDB" id="A0A1V8T6A0"/>
<evidence type="ECO:0000256" key="1">
    <source>
        <dbReference type="ARBA" id="ARBA00022723"/>
    </source>
</evidence>
<protein>
    <recommendedName>
        <fullName evidence="5">MYND-type domain-containing protein</fullName>
    </recommendedName>
</protein>
<evidence type="ECO:0000256" key="4">
    <source>
        <dbReference type="PROSITE-ProRule" id="PRU00134"/>
    </source>
</evidence>
<dbReference type="EMBL" id="NAJO01000015">
    <property type="protein sequence ID" value="OQO06933.1"/>
    <property type="molecule type" value="Genomic_DNA"/>
</dbReference>
<dbReference type="PROSITE" id="PS50865">
    <property type="entry name" value="ZF_MYND_2"/>
    <property type="match status" value="1"/>
</dbReference>
<gene>
    <name evidence="6" type="ORF">B0A48_07499</name>
</gene>
<name>A0A1V8T6A0_9PEZI</name>
<evidence type="ECO:0000313" key="7">
    <source>
        <dbReference type="Proteomes" id="UP000192596"/>
    </source>
</evidence>
<evidence type="ECO:0000259" key="5">
    <source>
        <dbReference type="PROSITE" id="PS50865"/>
    </source>
</evidence>
<keyword evidence="2 4" id="KW-0863">Zinc-finger</keyword>
<keyword evidence="3" id="KW-0862">Zinc</keyword>
<keyword evidence="1" id="KW-0479">Metal-binding</keyword>
<dbReference type="GO" id="GO:0008270">
    <property type="term" value="F:zinc ion binding"/>
    <property type="evidence" value="ECO:0007669"/>
    <property type="project" value="UniProtKB-KW"/>
</dbReference>
<evidence type="ECO:0000256" key="2">
    <source>
        <dbReference type="ARBA" id="ARBA00022771"/>
    </source>
</evidence>
<dbReference type="SUPFAM" id="SSF144232">
    <property type="entry name" value="HIT/MYND zinc finger-like"/>
    <property type="match status" value="1"/>
</dbReference>
<dbReference type="Gene3D" id="6.10.140.2220">
    <property type="match status" value="1"/>
</dbReference>
<dbReference type="InterPro" id="IPR002893">
    <property type="entry name" value="Znf_MYND"/>
</dbReference>